<dbReference type="GO" id="GO:0030976">
    <property type="term" value="F:thiamine pyrophosphate binding"/>
    <property type="evidence" value="ECO:0007669"/>
    <property type="project" value="UniProtKB-UniRule"/>
</dbReference>
<evidence type="ECO:0000256" key="14">
    <source>
        <dbReference type="RuleBase" id="RU003591"/>
    </source>
</evidence>
<dbReference type="GO" id="GO:0050660">
    <property type="term" value="F:flavin adenine dinucleotide binding"/>
    <property type="evidence" value="ECO:0007669"/>
    <property type="project" value="InterPro"/>
</dbReference>
<dbReference type="GO" id="GO:0003984">
    <property type="term" value="F:acetolactate synthase activity"/>
    <property type="evidence" value="ECO:0007669"/>
    <property type="project" value="UniProtKB-EC"/>
</dbReference>
<comment type="pathway">
    <text evidence="1 14">Amino-acid biosynthesis; L-isoleucine biosynthesis; L-isoleucine from 2-oxobutanoate: step 1/4.</text>
</comment>
<dbReference type="PROSITE" id="PS00187">
    <property type="entry name" value="TPP_ENZYMES"/>
    <property type="match status" value="1"/>
</dbReference>
<dbReference type="SUPFAM" id="SSF52467">
    <property type="entry name" value="DHS-like NAD/FAD-binding domain"/>
    <property type="match status" value="1"/>
</dbReference>
<dbReference type="FunFam" id="3.40.50.970:FF:000016">
    <property type="entry name" value="Acetolactate synthase"/>
    <property type="match status" value="1"/>
</dbReference>
<feature type="domain" description="Thiamine pyrophosphate enzyme central" evidence="15">
    <location>
        <begin position="192"/>
        <end position="325"/>
    </location>
</feature>
<dbReference type="GO" id="GO:0000287">
    <property type="term" value="F:magnesium ion binding"/>
    <property type="evidence" value="ECO:0007669"/>
    <property type="project" value="UniProtKB-UniRule"/>
</dbReference>
<dbReference type="InterPro" id="IPR012000">
    <property type="entry name" value="Thiamin_PyroP_enz_cen_dom"/>
</dbReference>
<sequence length="558" mass="60787">MQLTGSQIVIECLKEQGVDTVFGYPGGAILNIYDELYRHQDEIRHVLTSHEQGASHAADGYARSTGKVGVCMATSGPGATNLVTGIATAYMDSVPIVAITCNVGISLLGKDSFQEIDIAGVTTPITKYSFIVKDVKDLAPTLRRAFEIAKTGRPGPVLVDIVKNATSDVAEYEKEIPKLIPRMTEKIDETAIDEAIKILRKSEKPMVLVGGGAVIADADKELADFVKKVDAPVTDTLMGKGAFDGNDEYYVGMLGMHGTKTANLSVSECDALVVVGSRFSDRVAADTKSFAKNAKIIQIDIDEAEINKNVEVDLSIIGDIKSVLDIFNSRLEQLYHKEWLNKVLARKDALPLNYHHDVLTGPYVVEKLYEVTKGDAIIATEVGQHQMWAAQYYKYKKPHTLITSGGLGTMGYGLGAAIGAKAGNPDKTVVNIAGDGCFRMNMNEIATAVRENIPVIEIIFNNSVLGMVRQWQTLFYGERYSHTVLDNNVDYVKLAEAMGAKGYRITKQEEVEPVLKEAIASGKPVVIECIIQSDDKVFPMVAPGKGLDEVFDEKDLEK</sequence>
<dbReference type="EMBL" id="LLKB01000001">
    <property type="protein sequence ID" value="KQC86836.1"/>
    <property type="molecule type" value="Genomic_DNA"/>
</dbReference>
<keyword evidence="8 14" id="KW-0479">Metal-binding</keyword>
<reference evidence="18 19" key="1">
    <citation type="submission" date="2015-10" db="EMBL/GenBank/DDBJ databases">
        <title>Butyribacter intestini gen. nov., sp. nov., a butyric acid-producing bacterium of the family Lachnospiraceae isolated from the human faeces.</title>
        <authorList>
            <person name="Zou Y."/>
            <person name="Xue W."/>
            <person name="Luo G."/>
            <person name="Lv M."/>
        </authorList>
    </citation>
    <scope>NUCLEOTIDE SEQUENCE [LARGE SCALE GENOMIC DNA]</scope>
    <source>
        <strain evidence="18 19">TF01-11</strain>
    </source>
</reference>
<dbReference type="AlphaFoldDB" id="A0AAW3JVP9"/>
<dbReference type="PANTHER" id="PTHR18968:SF13">
    <property type="entry name" value="ACETOLACTATE SYNTHASE CATALYTIC SUBUNIT, MITOCHONDRIAL"/>
    <property type="match status" value="1"/>
</dbReference>
<keyword evidence="11 14" id="KW-0786">Thiamine pyrophosphate</keyword>
<keyword evidence="6" id="KW-0285">Flavoprotein</keyword>
<accession>A0AAW3JVP9</accession>
<feature type="domain" description="Thiamine pyrophosphate enzyme N-terminal TPP-binding" evidence="17">
    <location>
        <begin position="4"/>
        <end position="119"/>
    </location>
</feature>
<dbReference type="Gene3D" id="3.40.50.970">
    <property type="match status" value="2"/>
</dbReference>
<dbReference type="RefSeq" id="WP_055942853.1">
    <property type="nucleotide sequence ID" value="NZ_JAQDDZ010000013.1"/>
</dbReference>
<gene>
    <name evidence="18" type="ORF">APZ18_06680</name>
</gene>
<dbReference type="InterPro" id="IPR012846">
    <property type="entry name" value="Acetolactate_synth_lsu"/>
</dbReference>
<evidence type="ECO:0000256" key="3">
    <source>
        <dbReference type="ARBA" id="ARBA00007812"/>
    </source>
</evidence>
<evidence type="ECO:0000256" key="7">
    <source>
        <dbReference type="ARBA" id="ARBA00022679"/>
    </source>
</evidence>
<evidence type="ECO:0000256" key="9">
    <source>
        <dbReference type="ARBA" id="ARBA00022827"/>
    </source>
</evidence>
<dbReference type="GO" id="GO:0005948">
    <property type="term" value="C:acetolactate synthase complex"/>
    <property type="evidence" value="ECO:0007669"/>
    <property type="project" value="TreeGrafter"/>
</dbReference>
<evidence type="ECO:0000256" key="1">
    <source>
        <dbReference type="ARBA" id="ARBA00004974"/>
    </source>
</evidence>
<evidence type="ECO:0000259" key="16">
    <source>
        <dbReference type="Pfam" id="PF02775"/>
    </source>
</evidence>
<protein>
    <recommendedName>
        <fullName evidence="4 14">Acetolactate synthase</fullName>
        <ecNumber evidence="4 14">2.2.1.6</ecNumber>
    </recommendedName>
</protein>
<dbReference type="InterPro" id="IPR012001">
    <property type="entry name" value="Thiamin_PyroP_enz_TPP-bd_dom"/>
</dbReference>
<dbReference type="GO" id="GO:0009097">
    <property type="term" value="P:isoleucine biosynthetic process"/>
    <property type="evidence" value="ECO:0007669"/>
    <property type="project" value="TreeGrafter"/>
</dbReference>
<dbReference type="InterPro" id="IPR029035">
    <property type="entry name" value="DHS-like_NAD/FAD-binding_dom"/>
</dbReference>
<keyword evidence="12 14" id="KW-0100">Branched-chain amino acid biosynthesis</keyword>
<keyword evidence="5 14" id="KW-0028">Amino-acid biosynthesis</keyword>
<keyword evidence="19" id="KW-1185">Reference proteome</keyword>
<organism evidence="18 19">
    <name type="scientific">Butyribacter intestini</name>
    <dbReference type="NCBI Taxonomy" id="1703332"/>
    <lineage>
        <taxon>Bacteria</taxon>
        <taxon>Bacillati</taxon>
        <taxon>Bacillota</taxon>
        <taxon>Clostridia</taxon>
        <taxon>Lachnospirales</taxon>
        <taxon>Lachnospiraceae</taxon>
        <taxon>Butyribacter</taxon>
    </lineage>
</organism>
<name>A0AAW3JVP9_9FIRM</name>
<dbReference type="Gene3D" id="3.40.50.1220">
    <property type="entry name" value="TPP-binding domain"/>
    <property type="match status" value="1"/>
</dbReference>
<evidence type="ECO:0000259" key="17">
    <source>
        <dbReference type="Pfam" id="PF02776"/>
    </source>
</evidence>
<evidence type="ECO:0000256" key="13">
    <source>
        <dbReference type="ARBA" id="ARBA00048670"/>
    </source>
</evidence>
<evidence type="ECO:0000256" key="8">
    <source>
        <dbReference type="ARBA" id="ARBA00022723"/>
    </source>
</evidence>
<evidence type="ECO:0000256" key="2">
    <source>
        <dbReference type="ARBA" id="ARBA00005025"/>
    </source>
</evidence>
<dbReference type="GO" id="GO:0009099">
    <property type="term" value="P:L-valine biosynthetic process"/>
    <property type="evidence" value="ECO:0007669"/>
    <property type="project" value="TreeGrafter"/>
</dbReference>
<proteinExistence type="inferred from homology"/>
<evidence type="ECO:0000259" key="15">
    <source>
        <dbReference type="Pfam" id="PF00205"/>
    </source>
</evidence>
<keyword evidence="10 14" id="KW-0460">Magnesium</keyword>
<feature type="domain" description="Thiamine pyrophosphate enzyme TPP-binding" evidence="16">
    <location>
        <begin position="382"/>
        <end position="529"/>
    </location>
</feature>
<keyword evidence="7 14" id="KW-0808">Transferase</keyword>
<comment type="cofactor">
    <cofactor evidence="14">
        <name>thiamine diphosphate</name>
        <dbReference type="ChEBI" id="CHEBI:58937"/>
    </cofactor>
    <text evidence="14">Binds 1 thiamine pyrophosphate per subunit.</text>
</comment>
<evidence type="ECO:0000256" key="10">
    <source>
        <dbReference type="ARBA" id="ARBA00022842"/>
    </source>
</evidence>
<dbReference type="InterPro" id="IPR011766">
    <property type="entry name" value="TPP_enzyme_TPP-bd"/>
</dbReference>
<comment type="catalytic activity">
    <reaction evidence="13 14">
        <text>2 pyruvate + H(+) = (2S)-2-acetolactate + CO2</text>
        <dbReference type="Rhea" id="RHEA:25249"/>
        <dbReference type="ChEBI" id="CHEBI:15361"/>
        <dbReference type="ChEBI" id="CHEBI:15378"/>
        <dbReference type="ChEBI" id="CHEBI:16526"/>
        <dbReference type="ChEBI" id="CHEBI:58476"/>
        <dbReference type="EC" id="2.2.1.6"/>
    </reaction>
</comment>
<dbReference type="InterPro" id="IPR029061">
    <property type="entry name" value="THDP-binding"/>
</dbReference>
<dbReference type="SUPFAM" id="SSF52518">
    <property type="entry name" value="Thiamin diphosphate-binding fold (THDP-binding)"/>
    <property type="match status" value="2"/>
</dbReference>
<comment type="cofactor">
    <cofactor evidence="14">
        <name>Mg(2+)</name>
        <dbReference type="ChEBI" id="CHEBI:18420"/>
    </cofactor>
    <text evidence="14">Binds 1 Mg(2+) ion per subunit.</text>
</comment>
<dbReference type="FunFam" id="3.40.50.1220:FF:000008">
    <property type="entry name" value="Acetolactate synthase"/>
    <property type="match status" value="1"/>
</dbReference>
<evidence type="ECO:0000256" key="6">
    <source>
        <dbReference type="ARBA" id="ARBA00022630"/>
    </source>
</evidence>
<comment type="caution">
    <text evidence="18">The sequence shown here is derived from an EMBL/GenBank/DDBJ whole genome shotgun (WGS) entry which is preliminary data.</text>
</comment>
<dbReference type="NCBIfam" id="TIGR00118">
    <property type="entry name" value="acolac_lg"/>
    <property type="match status" value="1"/>
</dbReference>
<evidence type="ECO:0000256" key="4">
    <source>
        <dbReference type="ARBA" id="ARBA00013145"/>
    </source>
</evidence>
<dbReference type="CDD" id="cd02015">
    <property type="entry name" value="TPP_AHAS"/>
    <property type="match status" value="1"/>
</dbReference>
<comment type="pathway">
    <text evidence="2 14">Amino-acid biosynthesis; L-valine biosynthesis; L-valine from pyruvate: step 1/4.</text>
</comment>
<dbReference type="Pfam" id="PF02775">
    <property type="entry name" value="TPP_enzyme_C"/>
    <property type="match status" value="1"/>
</dbReference>
<evidence type="ECO:0000256" key="5">
    <source>
        <dbReference type="ARBA" id="ARBA00022605"/>
    </source>
</evidence>
<dbReference type="Pfam" id="PF02776">
    <property type="entry name" value="TPP_enzyme_N"/>
    <property type="match status" value="1"/>
</dbReference>
<keyword evidence="9" id="KW-0274">FAD</keyword>
<dbReference type="CDD" id="cd07035">
    <property type="entry name" value="TPP_PYR_POX_like"/>
    <property type="match status" value="1"/>
</dbReference>
<dbReference type="InterPro" id="IPR000399">
    <property type="entry name" value="TPP-bd_CS"/>
</dbReference>
<dbReference type="InterPro" id="IPR045229">
    <property type="entry name" value="TPP_enz"/>
</dbReference>
<dbReference type="FunFam" id="3.40.50.970:FF:000007">
    <property type="entry name" value="Acetolactate synthase"/>
    <property type="match status" value="1"/>
</dbReference>
<evidence type="ECO:0000313" key="18">
    <source>
        <dbReference type="EMBL" id="KQC86836.1"/>
    </source>
</evidence>
<comment type="similarity">
    <text evidence="3 14">Belongs to the TPP enzyme family.</text>
</comment>
<evidence type="ECO:0000256" key="12">
    <source>
        <dbReference type="ARBA" id="ARBA00023304"/>
    </source>
</evidence>
<dbReference type="EC" id="2.2.1.6" evidence="4 14"/>
<dbReference type="Pfam" id="PF00205">
    <property type="entry name" value="TPP_enzyme_M"/>
    <property type="match status" value="1"/>
</dbReference>
<dbReference type="Proteomes" id="UP000050833">
    <property type="component" value="Unassembled WGS sequence"/>
</dbReference>
<dbReference type="PANTHER" id="PTHR18968">
    <property type="entry name" value="THIAMINE PYROPHOSPHATE ENZYMES"/>
    <property type="match status" value="1"/>
</dbReference>
<evidence type="ECO:0000256" key="11">
    <source>
        <dbReference type="ARBA" id="ARBA00023052"/>
    </source>
</evidence>
<evidence type="ECO:0000313" key="19">
    <source>
        <dbReference type="Proteomes" id="UP000050833"/>
    </source>
</evidence>
<dbReference type="InterPro" id="IPR039368">
    <property type="entry name" value="AHAS_TPP"/>
</dbReference>